<reference evidence="9 10" key="1">
    <citation type="submission" date="2017-04" db="EMBL/GenBank/DDBJ databases">
        <authorList>
            <consortium name="Geobacter pelophilus Genome Sequencing"/>
            <person name="Aoyagi T."/>
            <person name="Koike H."/>
            <person name="Hori T."/>
        </authorList>
    </citation>
    <scope>NUCLEOTIDE SEQUENCE [LARGE SCALE GENOMIC DNA]</scope>
    <source>
        <strain evidence="9 10">Drf2</strain>
    </source>
</reference>
<keyword evidence="7 8" id="KW-0472">Membrane</keyword>
<organism evidence="9 10">
    <name type="scientific">Geoanaerobacter pelophilus</name>
    <dbReference type="NCBI Taxonomy" id="60036"/>
    <lineage>
        <taxon>Bacteria</taxon>
        <taxon>Pseudomonadati</taxon>
        <taxon>Thermodesulfobacteriota</taxon>
        <taxon>Desulfuromonadia</taxon>
        <taxon>Geobacterales</taxon>
        <taxon>Geobacteraceae</taxon>
        <taxon>Geoanaerobacter</taxon>
    </lineage>
</organism>
<name>A0ABQ0MF10_9BACT</name>
<feature type="transmembrane region" description="Helical" evidence="8">
    <location>
        <begin position="147"/>
        <end position="169"/>
    </location>
</feature>
<comment type="subcellular location">
    <subcellularLocation>
        <location evidence="1">Cell membrane</location>
        <topology evidence="1">Multi-pass membrane protein</topology>
    </subcellularLocation>
</comment>
<dbReference type="PANTHER" id="PTHR34979">
    <property type="entry name" value="INNER MEMBRANE PROTEIN YGAZ"/>
    <property type="match status" value="1"/>
</dbReference>
<keyword evidence="6 8" id="KW-1133">Transmembrane helix</keyword>
<dbReference type="EMBL" id="BDQG01000001">
    <property type="protein sequence ID" value="GAW65681.1"/>
    <property type="molecule type" value="Genomic_DNA"/>
</dbReference>
<keyword evidence="3" id="KW-0813">Transport</keyword>
<evidence type="ECO:0000256" key="8">
    <source>
        <dbReference type="SAM" id="Phobius"/>
    </source>
</evidence>
<feature type="transmembrane region" description="Helical" evidence="8">
    <location>
        <begin position="31"/>
        <end position="53"/>
    </location>
</feature>
<keyword evidence="5 8" id="KW-0812">Transmembrane</keyword>
<comment type="caution">
    <text evidence="9">The sequence shown here is derived from an EMBL/GenBank/DDBJ whole genome shotgun (WGS) entry which is preliminary data.</text>
</comment>
<dbReference type="Proteomes" id="UP000194153">
    <property type="component" value="Unassembled WGS sequence"/>
</dbReference>
<feature type="transmembrane region" description="Helical" evidence="8">
    <location>
        <begin position="91"/>
        <end position="113"/>
    </location>
</feature>
<dbReference type="InterPro" id="IPR011606">
    <property type="entry name" value="Brnchd-chn_aa_trnsp_permease"/>
</dbReference>
<accession>A0ABQ0MF10</accession>
<evidence type="ECO:0000256" key="3">
    <source>
        <dbReference type="ARBA" id="ARBA00022448"/>
    </source>
</evidence>
<dbReference type="PANTHER" id="PTHR34979:SF1">
    <property type="entry name" value="INNER MEMBRANE PROTEIN YGAZ"/>
    <property type="match status" value="1"/>
</dbReference>
<proteinExistence type="inferred from homology"/>
<feature type="transmembrane region" description="Helical" evidence="8">
    <location>
        <begin position="181"/>
        <end position="199"/>
    </location>
</feature>
<evidence type="ECO:0000256" key="4">
    <source>
        <dbReference type="ARBA" id="ARBA00022475"/>
    </source>
</evidence>
<keyword evidence="10" id="KW-1185">Reference proteome</keyword>
<keyword evidence="4" id="KW-1003">Cell membrane</keyword>
<evidence type="ECO:0000313" key="9">
    <source>
        <dbReference type="EMBL" id="GAW65681.1"/>
    </source>
</evidence>
<evidence type="ECO:0000256" key="7">
    <source>
        <dbReference type="ARBA" id="ARBA00023136"/>
    </source>
</evidence>
<dbReference type="Pfam" id="PF03591">
    <property type="entry name" value="AzlC"/>
    <property type="match status" value="1"/>
</dbReference>
<sequence length="259" mass="27698">MFQILYRSGKLKRSASEQEKMSMKADFCRGATANAPMAASVAAYGSVLGMLAAQKGLSWLDLLFMNSAVFAGSAQFVMVDMWSQHLPVIEMALAVLVINLRYLLVGASLGPLFRGRSLLCKVLLMHLVADENWAITMSEQRKGTASVWFLFGGGVMVFLCWCGGTMAGLMGGGLVSRPEYYALDFAFTAIFTALAVGMFQGKKDIPPWLVAGVLALLAHQFLPGKWYIVIGGVGGAITAMLAAPDETPDLKEGAHASAT</sequence>
<evidence type="ECO:0000256" key="2">
    <source>
        <dbReference type="ARBA" id="ARBA00010735"/>
    </source>
</evidence>
<evidence type="ECO:0000256" key="6">
    <source>
        <dbReference type="ARBA" id="ARBA00022989"/>
    </source>
</evidence>
<evidence type="ECO:0000256" key="1">
    <source>
        <dbReference type="ARBA" id="ARBA00004651"/>
    </source>
</evidence>
<evidence type="ECO:0000256" key="5">
    <source>
        <dbReference type="ARBA" id="ARBA00022692"/>
    </source>
</evidence>
<reference evidence="10" key="2">
    <citation type="submission" date="2017-05" db="EMBL/GenBank/DDBJ databases">
        <title>Draft genome sequence of Geobacter pelophilus, a iron(III)-reducing bacteria.</title>
        <authorList>
            <person name="Aoyagi T."/>
            <person name="Koike H."/>
            <person name="Morita T."/>
            <person name="Sato Y."/>
            <person name="Habe H."/>
            <person name="Hori T."/>
        </authorList>
    </citation>
    <scope>NUCLEOTIDE SEQUENCE [LARGE SCALE GENOMIC DNA]</scope>
    <source>
        <strain evidence="10">Drf2</strain>
    </source>
</reference>
<feature type="transmembrane region" description="Helical" evidence="8">
    <location>
        <begin position="205"/>
        <end position="222"/>
    </location>
</feature>
<gene>
    <name evidence="9" type="ORF">GPEL0_01r0693</name>
</gene>
<evidence type="ECO:0000313" key="10">
    <source>
        <dbReference type="Proteomes" id="UP000194153"/>
    </source>
</evidence>
<comment type="similarity">
    <text evidence="2">Belongs to the AzlC family.</text>
</comment>
<protein>
    <submittedName>
        <fullName evidence="9">Branched-chain amino acid permease</fullName>
    </submittedName>
</protein>